<evidence type="ECO:0000256" key="3">
    <source>
        <dbReference type="SAM" id="MobiDB-lite"/>
    </source>
</evidence>
<keyword evidence="2" id="KW-0564">Palmitate</keyword>
<dbReference type="GO" id="GO:0005886">
    <property type="term" value="C:plasma membrane"/>
    <property type="evidence" value="ECO:0007669"/>
    <property type="project" value="UniProtKB-SubCell"/>
</dbReference>
<keyword evidence="5" id="KW-1185">Reference proteome</keyword>
<dbReference type="Proteomes" id="UP000306147">
    <property type="component" value="Unassembled WGS sequence"/>
</dbReference>
<dbReference type="OrthoDB" id="7181739at2"/>
<dbReference type="PROSITE" id="PS51257">
    <property type="entry name" value="PROKAR_LIPOPROTEIN"/>
    <property type="match status" value="1"/>
</dbReference>
<comment type="similarity">
    <text evidence="1 2">Belongs to the outer membrane factor (OMF) (TC 1.B.17) family.</text>
</comment>
<keyword evidence="2" id="KW-1134">Transmembrane beta strand</keyword>
<comment type="subcellular location">
    <subcellularLocation>
        <location evidence="2">Cell membrane</location>
        <topology evidence="2">Lipid-anchor</topology>
    </subcellularLocation>
</comment>
<reference evidence="4 5" key="1">
    <citation type="submission" date="2019-04" db="EMBL/GenBank/DDBJ databases">
        <title>Sphingomonas psychrotolerans sp. nov., isolated from soil in the Tianshan Mountains, Xinjiang, China.</title>
        <authorList>
            <person name="Luo Y."/>
            <person name="Sheng H."/>
        </authorList>
    </citation>
    <scope>NUCLEOTIDE SEQUENCE [LARGE SCALE GENOMIC DNA]</scope>
    <source>
        <strain evidence="4 5">ZFGT-11</strain>
    </source>
</reference>
<feature type="region of interest" description="Disordered" evidence="3">
    <location>
        <begin position="103"/>
        <end position="126"/>
    </location>
</feature>
<comment type="caution">
    <text evidence="4">The sequence shown here is derived from an EMBL/GenBank/DDBJ whole genome shotgun (WGS) entry which is preliminary data.</text>
</comment>
<dbReference type="AlphaFoldDB" id="A0A4S1XJF5"/>
<dbReference type="PANTHER" id="PTHR30203:SF32">
    <property type="entry name" value="CATION EFFLUX SYSTEM PROTEIN CUSC"/>
    <property type="match status" value="1"/>
</dbReference>
<feature type="compositionally biased region" description="Low complexity" evidence="3">
    <location>
        <begin position="110"/>
        <end position="119"/>
    </location>
</feature>
<proteinExistence type="inferred from homology"/>
<dbReference type="GO" id="GO:0015562">
    <property type="term" value="F:efflux transmembrane transporter activity"/>
    <property type="evidence" value="ECO:0007669"/>
    <property type="project" value="InterPro"/>
</dbReference>
<dbReference type="EMBL" id="SRXT01000002">
    <property type="protein sequence ID" value="TGX55276.1"/>
    <property type="molecule type" value="Genomic_DNA"/>
</dbReference>
<dbReference type="NCBIfam" id="TIGR01845">
    <property type="entry name" value="outer_NodT"/>
    <property type="match status" value="1"/>
</dbReference>
<dbReference type="Gene3D" id="2.20.200.10">
    <property type="entry name" value="Outer membrane efflux proteins (OEP)"/>
    <property type="match status" value="1"/>
</dbReference>
<name>A0A4S1XJF5_9SPHN</name>
<dbReference type="InterPro" id="IPR010131">
    <property type="entry name" value="MdtP/NodT-like"/>
</dbReference>
<dbReference type="InterPro" id="IPR003423">
    <property type="entry name" value="OMP_efflux"/>
</dbReference>
<evidence type="ECO:0000313" key="4">
    <source>
        <dbReference type="EMBL" id="TGX55276.1"/>
    </source>
</evidence>
<evidence type="ECO:0000313" key="5">
    <source>
        <dbReference type="Proteomes" id="UP000306147"/>
    </source>
</evidence>
<evidence type="ECO:0000256" key="1">
    <source>
        <dbReference type="ARBA" id="ARBA00007613"/>
    </source>
</evidence>
<keyword evidence="2" id="KW-0472">Membrane</keyword>
<dbReference type="SUPFAM" id="SSF56954">
    <property type="entry name" value="Outer membrane efflux proteins (OEP)"/>
    <property type="match status" value="1"/>
</dbReference>
<keyword evidence="2" id="KW-0449">Lipoprotein</keyword>
<organism evidence="4 5">
    <name type="scientific">Sphingomonas gei</name>
    <dbReference type="NCBI Taxonomy" id="1395960"/>
    <lineage>
        <taxon>Bacteria</taxon>
        <taxon>Pseudomonadati</taxon>
        <taxon>Pseudomonadota</taxon>
        <taxon>Alphaproteobacteria</taxon>
        <taxon>Sphingomonadales</taxon>
        <taxon>Sphingomonadaceae</taxon>
        <taxon>Sphingomonas</taxon>
    </lineage>
</organism>
<accession>A0A4S1XJF5</accession>
<dbReference type="PANTHER" id="PTHR30203">
    <property type="entry name" value="OUTER MEMBRANE CATION EFFLUX PROTEIN"/>
    <property type="match status" value="1"/>
</dbReference>
<evidence type="ECO:0000256" key="2">
    <source>
        <dbReference type="RuleBase" id="RU362097"/>
    </source>
</evidence>
<sequence>MTIRAGAALLALALAGCSMEPKYLQPAAPVPPSWPVGDAYLANSEATLPAVTYRDIFRDARLQALIARALIENRDLRVAAANIRAAREQYRIQRADRLPEIGTSAGATVSSGQRSSTGTNSGGTGARTSFSADVGITGFELDLFGRVASLTRAEQNRYFATEAGARATWLTLVGDIADAWLRYAADASLLQIAQDTAGNAENSVRLTRARLQGGVAPRTDLRQAEQVLEGARADLAEQRTALAQDINALQLLIGAPVDLTLLPVSLDEAAPTIAELPAGVDSSVLLRRPDVVQAEYSLRAANAGIGAARAALFPRISLTGLLGLASNALTGLFSGGGFNWSGGADASYSIFNAGAGRANVRLTEAQREAAIATYERAIQSAFREVADALARRGTITEQLRATQAQTDAAADTFRLAEARYRGGIDTFLSSLDSQRSLYSARRTLVNTRLVQASNLVTLYRTLGGDSLLRATPQGPEAAATQP</sequence>
<keyword evidence="2" id="KW-0812">Transmembrane</keyword>
<protein>
    <submittedName>
        <fullName evidence="4">Efflux transporter outer membrane subunit</fullName>
    </submittedName>
</protein>
<dbReference type="RefSeq" id="WP_135963169.1">
    <property type="nucleotide sequence ID" value="NZ_SRXT01000002.1"/>
</dbReference>
<dbReference type="Gene3D" id="1.20.1600.10">
    <property type="entry name" value="Outer membrane efflux proteins (OEP)"/>
    <property type="match status" value="1"/>
</dbReference>
<dbReference type="Pfam" id="PF02321">
    <property type="entry name" value="OEP"/>
    <property type="match status" value="2"/>
</dbReference>
<gene>
    <name evidence="4" type="ORF">E5A73_07225</name>
</gene>